<sequence>MTDVMTERSRIEALIEGRTLVHHLDQTAEAWGDEPGYSDRNDVESGWRTLTWAETREAARDVAAGFVALGVDAGVPLAIMATNRIEHVLADLGAVHAGAIPMSIYNTSSPEQVAYIANHSGARLVVVETADHLARWRTAIEADPELTVVVIDEDILPDGDRYLTWAELVAAGRALRRDTPQRLDERIAALSPQSPATILYTSGTTGNPKGVVLTHANVLYEARSTMEAAGLIDDRQIQVSYLPLAHIAERVLGIYGPVMQGSHQHCIADPTLLLATLGEVRPTAFFGVPRVWEKIQTGISAKLAADPDPANVKLVQDSMAAGLAWVSAQETGSVMTPEIEAAYAKADEAILGFLKLLLGLDRVRWCASASAPMPVETTRFMAGLGLKVYDVYGMTETCGAVTVNGPGHFRMGTVGVATPGMEVKLADDGEVLVRGPVNTPGYHRNPEATAALVDADGWLHTGDIGTLDDDGFFSIIDRKKELIITSVGKNVAPSNIENHLKESPLIGHAMAIGDNRPYIVAVLTLDGEVAPIMAEKMGVEFTDLADLSTKPEIRAAVQAAVDRANEKLSRPEQVKAFALLAHEWTAESEELTPSLKLKRRVVSRKYAELVDGLYADDRQGAGSTVAAPA</sequence>
<evidence type="ECO:0000256" key="4">
    <source>
        <dbReference type="ARBA" id="ARBA00023098"/>
    </source>
</evidence>
<feature type="domain" description="AMP-dependent synthetase/ligase" evidence="6">
    <location>
        <begin position="27"/>
        <end position="443"/>
    </location>
</feature>
<dbReference type="Proteomes" id="UP000756387">
    <property type="component" value="Unassembled WGS sequence"/>
</dbReference>
<dbReference type="PANTHER" id="PTHR43272:SF32">
    <property type="entry name" value="AMP-DEPENDENT SYNTHETASE_LIGASE DOMAIN-CONTAINING PROTEIN"/>
    <property type="match status" value="1"/>
</dbReference>
<organism evidence="7 8">
    <name type="scientific">Nocardioides malaquae</name>
    <dbReference type="NCBI Taxonomy" id="2773426"/>
    <lineage>
        <taxon>Bacteria</taxon>
        <taxon>Bacillati</taxon>
        <taxon>Actinomycetota</taxon>
        <taxon>Actinomycetes</taxon>
        <taxon>Propionibacteriales</taxon>
        <taxon>Nocardioidaceae</taxon>
        <taxon>Nocardioides</taxon>
    </lineage>
</organism>
<evidence type="ECO:0000256" key="5">
    <source>
        <dbReference type="ARBA" id="ARBA00032875"/>
    </source>
</evidence>
<dbReference type="EMBL" id="JADCSA010000008">
    <property type="protein sequence ID" value="MBE7324899.1"/>
    <property type="molecule type" value="Genomic_DNA"/>
</dbReference>
<keyword evidence="8" id="KW-1185">Reference proteome</keyword>
<keyword evidence="2 7" id="KW-0436">Ligase</keyword>
<proteinExistence type="inferred from homology"/>
<reference evidence="7 8" key="1">
    <citation type="submission" date="2020-10" db="EMBL/GenBank/DDBJ databases">
        <title>Nocardioides sp. isolated from sludge.</title>
        <authorList>
            <person name="Zhang X."/>
        </authorList>
    </citation>
    <scope>NUCLEOTIDE SEQUENCE [LARGE SCALE GENOMIC DNA]</scope>
    <source>
        <strain evidence="7 8">Y6</strain>
    </source>
</reference>
<dbReference type="SUPFAM" id="SSF56801">
    <property type="entry name" value="Acetyl-CoA synthetase-like"/>
    <property type="match status" value="1"/>
</dbReference>
<comment type="similarity">
    <text evidence="1">Belongs to the ATP-dependent AMP-binding enzyme family.</text>
</comment>
<dbReference type="GO" id="GO:0016874">
    <property type="term" value="F:ligase activity"/>
    <property type="evidence" value="ECO:0007669"/>
    <property type="project" value="UniProtKB-KW"/>
</dbReference>
<name>A0ABR9RTL5_9ACTN</name>
<accession>A0ABR9RTL5</accession>
<dbReference type="InterPro" id="IPR042099">
    <property type="entry name" value="ANL_N_sf"/>
</dbReference>
<evidence type="ECO:0000256" key="1">
    <source>
        <dbReference type="ARBA" id="ARBA00006432"/>
    </source>
</evidence>
<gene>
    <name evidence="7" type="ORF">IEQ44_09545</name>
</gene>
<dbReference type="Pfam" id="PF23562">
    <property type="entry name" value="AMP-binding_C_3"/>
    <property type="match status" value="1"/>
</dbReference>
<dbReference type="Gene3D" id="3.40.50.12780">
    <property type="entry name" value="N-terminal domain of ligase-like"/>
    <property type="match status" value="1"/>
</dbReference>
<dbReference type="Pfam" id="PF00501">
    <property type="entry name" value="AMP-binding"/>
    <property type="match status" value="1"/>
</dbReference>
<dbReference type="PROSITE" id="PS00455">
    <property type="entry name" value="AMP_BINDING"/>
    <property type="match status" value="1"/>
</dbReference>
<evidence type="ECO:0000259" key="6">
    <source>
        <dbReference type="Pfam" id="PF00501"/>
    </source>
</evidence>
<dbReference type="InterPro" id="IPR000873">
    <property type="entry name" value="AMP-dep_synth/lig_dom"/>
</dbReference>
<dbReference type="CDD" id="cd05907">
    <property type="entry name" value="VL_LC_FACS_like"/>
    <property type="match status" value="1"/>
</dbReference>
<dbReference type="RefSeq" id="WP_193638239.1">
    <property type="nucleotide sequence ID" value="NZ_JADCSA010000008.1"/>
</dbReference>
<evidence type="ECO:0000256" key="2">
    <source>
        <dbReference type="ARBA" id="ARBA00022598"/>
    </source>
</evidence>
<evidence type="ECO:0000313" key="8">
    <source>
        <dbReference type="Proteomes" id="UP000756387"/>
    </source>
</evidence>
<keyword evidence="3" id="KW-0276">Fatty acid metabolism</keyword>
<evidence type="ECO:0000313" key="7">
    <source>
        <dbReference type="EMBL" id="MBE7324899.1"/>
    </source>
</evidence>
<keyword evidence="4" id="KW-0443">Lipid metabolism</keyword>
<evidence type="ECO:0000256" key="3">
    <source>
        <dbReference type="ARBA" id="ARBA00022832"/>
    </source>
</evidence>
<dbReference type="InterPro" id="IPR020845">
    <property type="entry name" value="AMP-binding_CS"/>
</dbReference>
<dbReference type="PANTHER" id="PTHR43272">
    <property type="entry name" value="LONG-CHAIN-FATTY-ACID--COA LIGASE"/>
    <property type="match status" value="1"/>
</dbReference>
<protein>
    <recommendedName>
        <fullName evidence="5">Acyl-CoA synthetase</fullName>
    </recommendedName>
</protein>
<comment type="caution">
    <text evidence="7">The sequence shown here is derived from an EMBL/GenBank/DDBJ whole genome shotgun (WGS) entry which is preliminary data.</text>
</comment>